<keyword evidence="3" id="KW-1185">Reference proteome</keyword>
<accession>A0ABP9H1E3</accession>
<evidence type="ECO:0008006" key="4">
    <source>
        <dbReference type="Google" id="ProtNLM"/>
    </source>
</evidence>
<evidence type="ECO:0000313" key="3">
    <source>
        <dbReference type="Proteomes" id="UP001500466"/>
    </source>
</evidence>
<evidence type="ECO:0000256" key="1">
    <source>
        <dbReference type="SAM" id="SignalP"/>
    </source>
</evidence>
<dbReference type="EMBL" id="BAABHS010000005">
    <property type="protein sequence ID" value="GAA4956240.1"/>
    <property type="molecule type" value="Genomic_DNA"/>
</dbReference>
<sequence length="217" mass="21337">MIAGLLAVLGLLAAGSTGYVAAAPGVSAPASDPGAPTAAEMQAALLTAADLGPPFTPATSTGGTAATTVTGCEPLAGMLNAPSGPEGTQVEAAFTAGDQGPYLAETLATTADQAALANGYEQLRAAVAQCRSLTFRSEGTAALTFDGTPMNFGGPGSAALRLDGTYQGVQINGYVAVEKLGPVILGYVYFQVGSGSSQLAVAYYTQAAAKARPLATG</sequence>
<name>A0ABP9H1E3_9ACTN</name>
<dbReference type="Proteomes" id="UP001500466">
    <property type="component" value="Unassembled WGS sequence"/>
</dbReference>
<protein>
    <recommendedName>
        <fullName evidence="4">PknH-like extracellular domain-containing protein</fullName>
    </recommendedName>
</protein>
<proteinExistence type="predicted"/>
<keyword evidence="1" id="KW-0732">Signal</keyword>
<feature type="chain" id="PRO_5046179165" description="PknH-like extracellular domain-containing protein" evidence="1">
    <location>
        <begin position="23"/>
        <end position="217"/>
    </location>
</feature>
<reference evidence="3" key="1">
    <citation type="journal article" date="2019" name="Int. J. Syst. Evol. Microbiol.">
        <title>The Global Catalogue of Microorganisms (GCM) 10K type strain sequencing project: providing services to taxonomists for standard genome sequencing and annotation.</title>
        <authorList>
            <consortium name="The Broad Institute Genomics Platform"/>
            <consortium name="The Broad Institute Genome Sequencing Center for Infectious Disease"/>
            <person name="Wu L."/>
            <person name="Ma J."/>
        </authorList>
    </citation>
    <scope>NUCLEOTIDE SEQUENCE [LARGE SCALE GENOMIC DNA]</scope>
    <source>
        <strain evidence="3">JCM 17986</strain>
    </source>
</reference>
<organism evidence="2 3">
    <name type="scientific">Yinghuangia aomiensis</name>
    <dbReference type="NCBI Taxonomy" id="676205"/>
    <lineage>
        <taxon>Bacteria</taxon>
        <taxon>Bacillati</taxon>
        <taxon>Actinomycetota</taxon>
        <taxon>Actinomycetes</taxon>
        <taxon>Kitasatosporales</taxon>
        <taxon>Streptomycetaceae</taxon>
        <taxon>Yinghuangia</taxon>
    </lineage>
</organism>
<comment type="caution">
    <text evidence="2">The sequence shown here is derived from an EMBL/GenBank/DDBJ whole genome shotgun (WGS) entry which is preliminary data.</text>
</comment>
<feature type="signal peptide" evidence="1">
    <location>
        <begin position="1"/>
        <end position="22"/>
    </location>
</feature>
<gene>
    <name evidence="2" type="ORF">GCM10023205_17920</name>
</gene>
<evidence type="ECO:0000313" key="2">
    <source>
        <dbReference type="EMBL" id="GAA4956240.1"/>
    </source>
</evidence>